<reference evidence="2" key="1">
    <citation type="submission" date="2013-11" db="EMBL/GenBank/DDBJ databases">
        <title>Genome sequence of the fusiform rust pathogen reveals effectors for host alternation and coevolution with pine.</title>
        <authorList>
            <consortium name="DOE Joint Genome Institute"/>
            <person name="Smith K."/>
            <person name="Pendleton A."/>
            <person name="Kubisiak T."/>
            <person name="Anderson C."/>
            <person name="Salamov A."/>
            <person name="Aerts A."/>
            <person name="Riley R."/>
            <person name="Clum A."/>
            <person name="Lindquist E."/>
            <person name="Ence D."/>
            <person name="Campbell M."/>
            <person name="Kronenberg Z."/>
            <person name="Feau N."/>
            <person name="Dhillon B."/>
            <person name="Hamelin R."/>
            <person name="Burleigh J."/>
            <person name="Smith J."/>
            <person name="Yandell M."/>
            <person name="Nelson C."/>
            <person name="Grigoriev I."/>
            <person name="Davis J."/>
        </authorList>
    </citation>
    <scope>NUCLEOTIDE SEQUENCE</scope>
    <source>
        <strain evidence="2">G11</strain>
    </source>
</reference>
<evidence type="ECO:0000313" key="3">
    <source>
        <dbReference type="Proteomes" id="UP000886653"/>
    </source>
</evidence>
<name>A0A9P6NM77_9BASI</name>
<feature type="compositionally biased region" description="Polar residues" evidence="1">
    <location>
        <begin position="97"/>
        <end position="113"/>
    </location>
</feature>
<keyword evidence="3" id="KW-1185">Reference proteome</keyword>
<evidence type="ECO:0000256" key="1">
    <source>
        <dbReference type="SAM" id="MobiDB-lite"/>
    </source>
</evidence>
<feature type="compositionally biased region" description="Polar residues" evidence="1">
    <location>
        <begin position="1"/>
        <end position="13"/>
    </location>
</feature>
<accession>A0A9P6NM77</accession>
<sequence>MHTLSNPTTSQHPHQLARKSSSSSSHLIHPPNLSQTGLDDYYKPDLITLSCVSHPKHKSHHLNPYGSFGLNPLSWYASNQYDDDRSLASPPPFSNLLKEQQSSNTEKPISTTEPVHHLQRNRSLPRRSFSNRQTKSPIVLHQQTTSELSLPPLSSRLSSGTFFLQHPSLSELGLGPLKPTRKRQSRPKPPRVHRMTIGSPIPDSLVHFQSPSTECFPNDRTSIRSHLPTKSRSSFLYNSPCLPLKTNQSTESIISGSKLIKNNRNVTLPIMNEKNSSLLTKVWYRIKNKARRLPNLNRRKQS</sequence>
<feature type="compositionally biased region" description="Polar residues" evidence="1">
    <location>
        <begin position="128"/>
        <end position="139"/>
    </location>
</feature>
<dbReference type="EMBL" id="MU167258">
    <property type="protein sequence ID" value="KAG0146598.1"/>
    <property type="molecule type" value="Genomic_DNA"/>
</dbReference>
<feature type="region of interest" description="Disordered" evidence="1">
    <location>
        <begin position="1"/>
        <end position="39"/>
    </location>
</feature>
<gene>
    <name evidence="2" type="ORF">CROQUDRAFT_92403</name>
</gene>
<feature type="region of interest" description="Disordered" evidence="1">
    <location>
        <begin position="84"/>
        <end position="139"/>
    </location>
</feature>
<protein>
    <submittedName>
        <fullName evidence="2">Uncharacterized protein</fullName>
    </submittedName>
</protein>
<dbReference type="Proteomes" id="UP000886653">
    <property type="component" value="Unassembled WGS sequence"/>
</dbReference>
<organism evidence="2 3">
    <name type="scientific">Cronartium quercuum f. sp. fusiforme G11</name>
    <dbReference type="NCBI Taxonomy" id="708437"/>
    <lineage>
        <taxon>Eukaryota</taxon>
        <taxon>Fungi</taxon>
        <taxon>Dikarya</taxon>
        <taxon>Basidiomycota</taxon>
        <taxon>Pucciniomycotina</taxon>
        <taxon>Pucciniomycetes</taxon>
        <taxon>Pucciniales</taxon>
        <taxon>Coleosporiaceae</taxon>
        <taxon>Cronartium</taxon>
    </lineage>
</organism>
<proteinExistence type="predicted"/>
<comment type="caution">
    <text evidence="2">The sequence shown here is derived from an EMBL/GenBank/DDBJ whole genome shotgun (WGS) entry which is preliminary data.</text>
</comment>
<dbReference type="AlphaFoldDB" id="A0A9P6NM77"/>
<evidence type="ECO:0000313" key="2">
    <source>
        <dbReference type="EMBL" id="KAG0146598.1"/>
    </source>
</evidence>